<dbReference type="GO" id="GO:0032259">
    <property type="term" value="P:methylation"/>
    <property type="evidence" value="ECO:0007669"/>
    <property type="project" value="UniProtKB-KW"/>
</dbReference>
<gene>
    <name evidence="7" type="ORF">SISNIDRAFT_484692</name>
</gene>
<feature type="compositionally biased region" description="Basic and acidic residues" evidence="5">
    <location>
        <begin position="1"/>
        <end position="10"/>
    </location>
</feature>
<dbReference type="Proteomes" id="UP000076722">
    <property type="component" value="Unassembled WGS sequence"/>
</dbReference>
<dbReference type="EC" id="2.1.1.-" evidence="4"/>
<dbReference type="Gene3D" id="3.40.50.150">
    <property type="entry name" value="Vaccinia Virus protein VP39"/>
    <property type="match status" value="1"/>
</dbReference>
<dbReference type="CDD" id="cd02440">
    <property type="entry name" value="AdoMet_MTases"/>
    <property type="match status" value="1"/>
</dbReference>
<sequence length="424" mass="47712">MSDEHKDPPKKSSSVHNAGEEQPPFGSRFLTPDSDMWSKNAWDHVPPPPTHEPYIVASLTRQRSSPVPPTEQAQYHERPAKHWDRFYKTNTANFFKDRKWLGLEFPELAESVEADKGAVKIVEVGCGAGNAVFPILAANRNPGLELFAYDYSQQAVKLVQAHPMYNNSPIGSIHADVWDLSSPSSLPSGVQLGSVDIVIMIFVMSALHPEEWSCAVDNVYKILKPGGVILFRDYGRHDLTQLRFKEGRLLSENFYIRGDKTRVYFFDLNELAEIFTGHPLPENMRVTEDNNEAVESADEVTNRMDSLSIQKEEGLLNESTSAGGSKGEAGKGYDALAPPEKEASMPAEPEANIRAPDGEFESQDEPSLARDGEAYGERETRVSMRAADDRFEICQLGVDRRLLLNRKKQLKMYRVWLQGKFRKR</sequence>
<keyword evidence="2 4" id="KW-0489">Methyltransferase</keyword>
<dbReference type="EMBL" id="KV419404">
    <property type="protein sequence ID" value="KZS94475.1"/>
    <property type="molecule type" value="Genomic_DNA"/>
</dbReference>
<dbReference type="OrthoDB" id="417697at2759"/>
<evidence type="ECO:0000256" key="5">
    <source>
        <dbReference type="SAM" id="MobiDB-lite"/>
    </source>
</evidence>
<dbReference type="InterPro" id="IPR029063">
    <property type="entry name" value="SAM-dependent_MTases_sf"/>
</dbReference>
<dbReference type="PANTHER" id="PTHR22809:SF11">
    <property type="entry name" value="TRNA N(3)-METHYLCYTIDINE METHYLTRANSFERASE METTL2"/>
    <property type="match status" value="1"/>
</dbReference>
<dbReference type="InterPro" id="IPR013217">
    <property type="entry name" value="Methyltransf_12"/>
</dbReference>
<name>A0A164VU90_9AGAM</name>
<dbReference type="Pfam" id="PF08242">
    <property type="entry name" value="Methyltransf_12"/>
    <property type="match status" value="1"/>
</dbReference>
<evidence type="ECO:0000313" key="8">
    <source>
        <dbReference type="Proteomes" id="UP000076722"/>
    </source>
</evidence>
<feature type="compositionally biased region" description="Basic and acidic residues" evidence="5">
    <location>
        <begin position="367"/>
        <end position="377"/>
    </location>
</feature>
<evidence type="ECO:0000313" key="7">
    <source>
        <dbReference type="EMBL" id="KZS94475.1"/>
    </source>
</evidence>
<keyword evidence="8" id="KW-1185">Reference proteome</keyword>
<organism evidence="7 8">
    <name type="scientific">Sistotremastrum niveocremeum HHB9708</name>
    <dbReference type="NCBI Taxonomy" id="1314777"/>
    <lineage>
        <taxon>Eukaryota</taxon>
        <taxon>Fungi</taxon>
        <taxon>Dikarya</taxon>
        <taxon>Basidiomycota</taxon>
        <taxon>Agaricomycotina</taxon>
        <taxon>Agaricomycetes</taxon>
        <taxon>Sistotremastrales</taxon>
        <taxon>Sistotremastraceae</taxon>
        <taxon>Sertulicium</taxon>
        <taxon>Sertulicium niveocremeum</taxon>
    </lineage>
</organism>
<comment type="function">
    <text evidence="4">S-adenosyl-L-methionine-dependent methyltransferase.</text>
</comment>
<proteinExistence type="inferred from homology"/>
<dbReference type="SUPFAM" id="SSF53335">
    <property type="entry name" value="S-adenosyl-L-methionine-dependent methyltransferases"/>
    <property type="match status" value="1"/>
</dbReference>
<protein>
    <recommendedName>
        <fullName evidence="4">tRNA N(3)-methylcytidine methyltransferase</fullName>
        <ecNumber evidence="4">2.1.1.-</ecNumber>
    </recommendedName>
</protein>
<feature type="region of interest" description="Disordered" evidence="5">
    <location>
        <begin position="308"/>
        <end position="377"/>
    </location>
</feature>
<comment type="similarity">
    <text evidence="1 4">Belongs to the methyltransferase superfamily. METL family.</text>
</comment>
<feature type="domain" description="Methyltransferase type 12" evidence="6">
    <location>
        <begin position="122"/>
        <end position="229"/>
    </location>
</feature>
<dbReference type="InterPro" id="IPR026113">
    <property type="entry name" value="METTL2/6/8-like"/>
</dbReference>
<accession>A0A164VU90</accession>
<dbReference type="GO" id="GO:0052735">
    <property type="term" value="F:tRNA (cytidine-3-)-methyltransferase activity"/>
    <property type="evidence" value="ECO:0007669"/>
    <property type="project" value="TreeGrafter"/>
</dbReference>
<dbReference type="PIRSF" id="PIRSF037755">
    <property type="entry name" value="Mettl2_prd"/>
    <property type="match status" value="1"/>
</dbReference>
<evidence type="ECO:0000256" key="1">
    <source>
        <dbReference type="ARBA" id="ARBA00009725"/>
    </source>
</evidence>
<dbReference type="PANTHER" id="PTHR22809">
    <property type="entry name" value="METHYLTRANSFERASE-RELATED"/>
    <property type="match status" value="1"/>
</dbReference>
<keyword evidence="3 4" id="KW-0808">Transferase</keyword>
<feature type="region of interest" description="Disordered" evidence="5">
    <location>
        <begin position="1"/>
        <end position="53"/>
    </location>
</feature>
<evidence type="ECO:0000259" key="6">
    <source>
        <dbReference type="Pfam" id="PF08242"/>
    </source>
</evidence>
<evidence type="ECO:0000256" key="4">
    <source>
        <dbReference type="PIRNR" id="PIRNR037755"/>
    </source>
</evidence>
<evidence type="ECO:0000256" key="2">
    <source>
        <dbReference type="ARBA" id="ARBA00022603"/>
    </source>
</evidence>
<dbReference type="STRING" id="1314777.A0A164VU90"/>
<reference evidence="7 8" key="1">
    <citation type="journal article" date="2016" name="Mol. Biol. Evol.">
        <title>Comparative Genomics of Early-Diverging Mushroom-Forming Fungi Provides Insights into the Origins of Lignocellulose Decay Capabilities.</title>
        <authorList>
            <person name="Nagy L.G."/>
            <person name="Riley R."/>
            <person name="Tritt A."/>
            <person name="Adam C."/>
            <person name="Daum C."/>
            <person name="Floudas D."/>
            <person name="Sun H."/>
            <person name="Yadav J.S."/>
            <person name="Pangilinan J."/>
            <person name="Larsson K.H."/>
            <person name="Matsuura K."/>
            <person name="Barry K."/>
            <person name="Labutti K."/>
            <person name="Kuo R."/>
            <person name="Ohm R.A."/>
            <person name="Bhattacharya S.S."/>
            <person name="Shirouzu T."/>
            <person name="Yoshinaga Y."/>
            <person name="Martin F.M."/>
            <person name="Grigoriev I.V."/>
            <person name="Hibbett D.S."/>
        </authorList>
    </citation>
    <scope>NUCLEOTIDE SEQUENCE [LARGE SCALE GENOMIC DNA]</scope>
    <source>
        <strain evidence="7 8">HHB9708</strain>
    </source>
</reference>
<evidence type="ECO:0000256" key="3">
    <source>
        <dbReference type="ARBA" id="ARBA00022679"/>
    </source>
</evidence>
<dbReference type="AlphaFoldDB" id="A0A164VU90"/>